<feature type="domain" description="Ribbon-helix-helix protein CopG" evidence="1">
    <location>
        <begin position="2"/>
        <end position="40"/>
    </location>
</feature>
<comment type="caution">
    <text evidence="2">The sequence shown here is derived from an EMBL/GenBank/DDBJ whole genome shotgun (WGS) entry which is preliminary data.</text>
</comment>
<accession>A0A2T4IEJ7</accession>
<dbReference type="InterPro" id="IPR002145">
    <property type="entry name" value="CopG"/>
</dbReference>
<dbReference type="GO" id="GO:0006355">
    <property type="term" value="P:regulation of DNA-templated transcription"/>
    <property type="evidence" value="ECO:0007669"/>
    <property type="project" value="InterPro"/>
</dbReference>
<organism evidence="2 3">
    <name type="scientific">Pseudothauera lacus</name>
    <dbReference type="NCBI Taxonomy" id="2136175"/>
    <lineage>
        <taxon>Bacteria</taxon>
        <taxon>Pseudomonadati</taxon>
        <taxon>Pseudomonadota</taxon>
        <taxon>Betaproteobacteria</taxon>
        <taxon>Rhodocyclales</taxon>
        <taxon>Zoogloeaceae</taxon>
        <taxon>Pseudothauera</taxon>
    </lineage>
</organism>
<dbReference type="InterPro" id="IPR013321">
    <property type="entry name" value="Arc_rbn_hlx_hlx"/>
</dbReference>
<dbReference type="RefSeq" id="WP_107493816.1">
    <property type="nucleotide sequence ID" value="NZ_PZKC01000008.1"/>
</dbReference>
<name>A0A2T4IEJ7_9RHOO</name>
<keyword evidence="3" id="KW-1185">Reference proteome</keyword>
<sequence>MTLSIRLDPELESELARAAEQTGRSKSELVKASLREYLARVAPRKTPYELGKDLFGDPTAAGAALDLTSKERVRSTIVERLRAENDR</sequence>
<protein>
    <submittedName>
        <fullName evidence="2">CopG family transcriptional regulator</fullName>
    </submittedName>
</protein>
<gene>
    <name evidence="2" type="ORF">C8261_11320</name>
</gene>
<dbReference type="Pfam" id="PF01402">
    <property type="entry name" value="RHH_1"/>
    <property type="match status" value="1"/>
</dbReference>
<dbReference type="SUPFAM" id="SSF47598">
    <property type="entry name" value="Ribbon-helix-helix"/>
    <property type="match status" value="1"/>
</dbReference>
<dbReference type="InterPro" id="IPR010985">
    <property type="entry name" value="Ribbon_hlx_hlx"/>
</dbReference>
<evidence type="ECO:0000313" key="3">
    <source>
        <dbReference type="Proteomes" id="UP000241193"/>
    </source>
</evidence>
<dbReference type="Proteomes" id="UP000241193">
    <property type="component" value="Unassembled WGS sequence"/>
</dbReference>
<reference evidence="2 3" key="2">
    <citation type="submission" date="2018-04" db="EMBL/GenBank/DDBJ databases">
        <title>Thauera lacus sp. nov., isolated from an saline lake in Inner Mongolia, China.</title>
        <authorList>
            <person name="Liang Q.-Y."/>
        </authorList>
    </citation>
    <scope>NUCLEOTIDE SEQUENCE [LARGE SCALE GENOMIC DNA]</scope>
    <source>
        <strain evidence="2 3">D20</strain>
    </source>
</reference>
<dbReference type="Gene3D" id="1.10.1220.10">
    <property type="entry name" value="Met repressor-like"/>
    <property type="match status" value="1"/>
</dbReference>
<proteinExistence type="predicted"/>
<dbReference type="OrthoDB" id="7063628at2"/>
<dbReference type="EMBL" id="PZKC01000008">
    <property type="protein sequence ID" value="PTD96156.1"/>
    <property type="molecule type" value="Genomic_DNA"/>
</dbReference>
<reference evidence="2 3" key="1">
    <citation type="submission" date="2018-03" db="EMBL/GenBank/DDBJ databases">
        <authorList>
            <person name="Keele B.F."/>
        </authorList>
    </citation>
    <scope>NUCLEOTIDE SEQUENCE [LARGE SCALE GENOMIC DNA]</scope>
    <source>
        <strain evidence="2 3">D20</strain>
    </source>
</reference>
<dbReference type="AlphaFoldDB" id="A0A2T4IEJ7"/>
<evidence type="ECO:0000259" key="1">
    <source>
        <dbReference type="Pfam" id="PF01402"/>
    </source>
</evidence>
<evidence type="ECO:0000313" key="2">
    <source>
        <dbReference type="EMBL" id="PTD96156.1"/>
    </source>
</evidence>